<organism evidence="1 2">
    <name type="scientific">Uliginosibacterium paludis</name>
    <dbReference type="NCBI Taxonomy" id="1615952"/>
    <lineage>
        <taxon>Bacteria</taxon>
        <taxon>Pseudomonadati</taxon>
        <taxon>Pseudomonadota</taxon>
        <taxon>Betaproteobacteria</taxon>
        <taxon>Rhodocyclales</taxon>
        <taxon>Zoogloeaceae</taxon>
        <taxon>Uliginosibacterium</taxon>
    </lineage>
</organism>
<dbReference type="RefSeq" id="WP_345926331.1">
    <property type="nucleotide sequence ID" value="NZ_JBDIVF010000003.1"/>
</dbReference>
<dbReference type="EMBL" id="JBEWLZ010000001">
    <property type="protein sequence ID" value="MET1488318.1"/>
    <property type="molecule type" value="Genomic_DNA"/>
</dbReference>
<name>A0ABV2CKC1_9RHOO</name>
<evidence type="ECO:0000313" key="1">
    <source>
        <dbReference type="EMBL" id="MET1488318.1"/>
    </source>
</evidence>
<accession>A0ABV2CKC1</accession>
<evidence type="ECO:0000313" key="2">
    <source>
        <dbReference type="Proteomes" id="UP001548590"/>
    </source>
</evidence>
<keyword evidence="2" id="KW-1185">Reference proteome</keyword>
<reference evidence="1 2" key="1">
    <citation type="submission" date="2024-07" db="EMBL/GenBank/DDBJ databases">
        <title>Uliginosibacterium paludis KCTC:42655.</title>
        <authorList>
            <person name="Kim M.K."/>
        </authorList>
    </citation>
    <scope>NUCLEOTIDE SEQUENCE [LARGE SCALE GENOMIC DNA]</scope>
    <source>
        <strain evidence="1 2">KCTC 42655</strain>
    </source>
</reference>
<sequence length="276" mass="29392">MSRSQRNQRLVLGVGVDEMTLLTADSGKLLASVEMAAGKDAALPESAVWLSALSALIAKAGVEGDIALHATVSDHWSRYWMQAVPEGIGQLSELRALTAARFADLFGLKPDAWSLSADWQSSGLMLACALPLGLVEALRAPPGEAWKLASLQPASIRMLGRHAGRLPSSGWALCAGSTGITLFQFSGSRICHVRHHPTAVPPSVQLAEFLLEAEMLRRAAPRGEDLHVFGRIRGNAPGVQLAGLKIVLPRRRRKSKPVEVPSGSESFELGMQGVAA</sequence>
<protein>
    <submittedName>
        <fullName evidence="1">Uncharacterized protein</fullName>
    </submittedName>
</protein>
<proteinExistence type="predicted"/>
<dbReference type="Proteomes" id="UP001548590">
    <property type="component" value="Unassembled WGS sequence"/>
</dbReference>
<comment type="caution">
    <text evidence="1">The sequence shown here is derived from an EMBL/GenBank/DDBJ whole genome shotgun (WGS) entry which is preliminary data.</text>
</comment>
<gene>
    <name evidence="1" type="ORF">ABVT11_00660</name>
</gene>